<protein>
    <submittedName>
        <fullName evidence="2">Uncharacterized protein</fullName>
    </submittedName>
</protein>
<gene>
    <name evidence="2" type="ORF">CVT26_013264</name>
</gene>
<dbReference type="EMBL" id="NHYE01005147">
    <property type="protein sequence ID" value="PPQ76552.1"/>
    <property type="molecule type" value="Genomic_DNA"/>
</dbReference>
<dbReference type="InParanoid" id="A0A409WDE8"/>
<sequence>MSISYFASGNRFGLDTHRQALPQFLRILDIEYGSAAGNEIKRNIAKISESHFSLNKPPAAQVQALMKIESELIEKYPELYGSPPEISQKRLYFALHVARDHHNRRRYRRKQTEHQRKSRQQASVPYETKKKVAHRRTTQQVALPSAELAAGQKPAQTSVVAFIDLTSMDDSDVDSREGSPELGCQPASDIKAGIQPKAFKNIKTENGDSVGKQDRFIRKFLNSYDPPMGKYLEAFRDVPESYLRPLAKWGSMSKRRKDLIKEIVQKAGKPVSDLDVAFLDNHVCAYFGEGLEERSSL</sequence>
<evidence type="ECO:0000313" key="2">
    <source>
        <dbReference type="EMBL" id="PPQ76552.1"/>
    </source>
</evidence>
<dbReference type="AlphaFoldDB" id="A0A409WDE8"/>
<evidence type="ECO:0000256" key="1">
    <source>
        <dbReference type="SAM" id="MobiDB-lite"/>
    </source>
</evidence>
<keyword evidence="3" id="KW-1185">Reference proteome</keyword>
<proteinExistence type="predicted"/>
<accession>A0A409WDE8</accession>
<reference evidence="2 3" key="1">
    <citation type="journal article" date="2018" name="Evol. Lett.">
        <title>Horizontal gene cluster transfer increased hallucinogenic mushroom diversity.</title>
        <authorList>
            <person name="Reynolds H.T."/>
            <person name="Vijayakumar V."/>
            <person name="Gluck-Thaler E."/>
            <person name="Korotkin H.B."/>
            <person name="Matheny P.B."/>
            <person name="Slot J.C."/>
        </authorList>
    </citation>
    <scope>NUCLEOTIDE SEQUENCE [LARGE SCALE GENOMIC DNA]</scope>
    <source>
        <strain evidence="2 3">SRW20</strain>
    </source>
</reference>
<organism evidence="2 3">
    <name type="scientific">Gymnopilus dilepis</name>
    <dbReference type="NCBI Taxonomy" id="231916"/>
    <lineage>
        <taxon>Eukaryota</taxon>
        <taxon>Fungi</taxon>
        <taxon>Dikarya</taxon>
        <taxon>Basidiomycota</taxon>
        <taxon>Agaricomycotina</taxon>
        <taxon>Agaricomycetes</taxon>
        <taxon>Agaricomycetidae</taxon>
        <taxon>Agaricales</taxon>
        <taxon>Agaricineae</taxon>
        <taxon>Hymenogastraceae</taxon>
        <taxon>Gymnopilus</taxon>
    </lineage>
</organism>
<name>A0A409WDE8_9AGAR</name>
<dbReference type="Proteomes" id="UP000284706">
    <property type="component" value="Unassembled WGS sequence"/>
</dbReference>
<comment type="caution">
    <text evidence="2">The sequence shown here is derived from an EMBL/GenBank/DDBJ whole genome shotgun (WGS) entry which is preliminary data.</text>
</comment>
<feature type="region of interest" description="Disordered" evidence="1">
    <location>
        <begin position="102"/>
        <end position="135"/>
    </location>
</feature>
<evidence type="ECO:0000313" key="3">
    <source>
        <dbReference type="Proteomes" id="UP000284706"/>
    </source>
</evidence>
<dbReference type="OrthoDB" id="10560029at2759"/>